<feature type="disulfide bond" evidence="2">
    <location>
        <begin position="411"/>
        <end position="426"/>
    </location>
</feature>
<keyword evidence="4" id="KW-1133">Transmembrane helix</keyword>
<dbReference type="GO" id="GO:0006508">
    <property type="term" value="P:proteolysis"/>
    <property type="evidence" value="ECO:0007669"/>
    <property type="project" value="InterPro"/>
</dbReference>
<dbReference type="CDD" id="cd00190">
    <property type="entry name" value="Tryp_SPc"/>
    <property type="match status" value="1"/>
</dbReference>
<evidence type="ECO:0000259" key="5">
    <source>
        <dbReference type="PROSITE" id="PS50240"/>
    </source>
</evidence>
<dbReference type="SUPFAM" id="SSF57424">
    <property type="entry name" value="LDL receptor-like module"/>
    <property type="match status" value="4"/>
</dbReference>
<dbReference type="EnsemblMetazoa" id="XM_030974785">
    <property type="protein sequence ID" value="XP_030830645"/>
    <property type="gene ID" value="LOC100894061"/>
</dbReference>
<dbReference type="PANTHER" id="PTHR24252">
    <property type="entry name" value="ACROSIN-RELATED"/>
    <property type="match status" value="1"/>
</dbReference>
<dbReference type="InterPro" id="IPR036055">
    <property type="entry name" value="LDL_receptor-like_sf"/>
</dbReference>
<dbReference type="InterPro" id="IPR043504">
    <property type="entry name" value="Peptidase_S1_PA_chymotrypsin"/>
</dbReference>
<dbReference type="GeneID" id="100894061"/>
<feature type="compositionally biased region" description="Low complexity" evidence="3">
    <location>
        <begin position="88"/>
        <end position="104"/>
    </location>
</feature>
<dbReference type="Pfam" id="PF00057">
    <property type="entry name" value="Ldl_recept_a"/>
    <property type="match status" value="4"/>
</dbReference>
<feature type="disulfide bond" evidence="2">
    <location>
        <begin position="428"/>
        <end position="440"/>
    </location>
</feature>
<dbReference type="CDD" id="cd00112">
    <property type="entry name" value="LDLa"/>
    <property type="match status" value="4"/>
</dbReference>
<evidence type="ECO:0000256" key="1">
    <source>
        <dbReference type="ARBA" id="ARBA00023157"/>
    </source>
</evidence>
<dbReference type="Pfam" id="PF00089">
    <property type="entry name" value="Trypsin"/>
    <property type="match status" value="1"/>
</dbReference>
<evidence type="ECO:0000256" key="3">
    <source>
        <dbReference type="SAM" id="MobiDB-lite"/>
    </source>
</evidence>
<dbReference type="RefSeq" id="XP_030830645.1">
    <property type="nucleotide sequence ID" value="XM_030974785.1"/>
</dbReference>
<reference evidence="6" key="2">
    <citation type="submission" date="2021-01" db="UniProtKB">
        <authorList>
            <consortium name="EnsemblMetazoa"/>
        </authorList>
    </citation>
    <scope>IDENTIFICATION</scope>
</reference>
<accession>A0A7M7N3K9</accession>
<keyword evidence="4" id="KW-0812">Transmembrane</keyword>
<feature type="disulfide bond" evidence="2">
    <location>
        <begin position="447"/>
        <end position="462"/>
    </location>
</feature>
<organism evidence="6 7">
    <name type="scientific">Strongylocentrotus purpuratus</name>
    <name type="common">Purple sea urchin</name>
    <dbReference type="NCBI Taxonomy" id="7668"/>
    <lineage>
        <taxon>Eukaryota</taxon>
        <taxon>Metazoa</taxon>
        <taxon>Echinodermata</taxon>
        <taxon>Eleutherozoa</taxon>
        <taxon>Echinozoa</taxon>
        <taxon>Echinoidea</taxon>
        <taxon>Euechinoidea</taxon>
        <taxon>Echinacea</taxon>
        <taxon>Camarodonta</taxon>
        <taxon>Echinidea</taxon>
        <taxon>Strongylocentrotidae</taxon>
        <taxon>Strongylocentrotus</taxon>
    </lineage>
</organism>
<dbReference type="InterPro" id="IPR009003">
    <property type="entry name" value="Peptidase_S1_PA"/>
</dbReference>
<name>A0A7M7N3K9_STRPU</name>
<dbReference type="SMART" id="SM00192">
    <property type="entry name" value="LDLa"/>
    <property type="match status" value="4"/>
</dbReference>
<dbReference type="InterPro" id="IPR001254">
    <property type="entry name" value="Trypsin_dom"/>
</dbReference>
<dbReference type="Gene3D" id="2.40.10.10">
    <property type="entry name" value="Trypsin-like serine proteases"/>
    <property type="match status" value="1"/>
</dbReference>
<dbReference type="SMART" id="SM00020">
    <property type="entry name" value="Tryp_SPc"/>
    <property type="match status" value="1"/>
</dbReference>
<dbReference type="PROSITE" id="PS50068">
    <property type="entry name" value="LDLRA_2"/>
    <property type="match status" value="4"/>
</dbReference>
<dbReference type="InterPro" id="IPR023415">
    <property type="entry name" value="LDLR_class-A_CS"/>
</dbReference>
<dbReference type="FunFam" id="2.40.10.10:FF:000068">
    <property type="entry name" value="transmembrane protease serine 2"/>
    <property type="match status" value="1"/>
</dbReference>
<keyword evidence="4" id="KW-0472">Membrane</keyword>
<comment type="caution">
    <text evidence="2">Lacks conserved residue(s) required for the propagation of feature annotation.</text>
</comment>
<protein>
    <recommendedName>
        <fullName evidence="5">Peptidase S1 domain-containing protein</fullName>
    </recommendedName>
</protein>
<evidence type="ECO:0000256" key="2">
    <source>
        <dbReference type="PROSITE-ProRule" id="PRU00124"/>
    </source>
</evidence>
<sequence length="639" mass="71623">MINLTVNYHRPPSTVDSQTVDGAYLVEDQVVPNGVNGIAKRHVVVFRQRRFKKNKYMAMAAIFFVVVVLLIAGLIAGVYHPGFETDTDSTSLPSSSPTSTPDLSGQVPPSITLPNQLNCGTRPGYTTRHKRVIHGRASETGQWPWQVFIRERNIYVCGGAIVDPQWIFTAAHCVNLFDKSRRSQPSNITVVAGSLHRENYDEGTQVRTAVRHIVHPNYSKEYMLFNYDMVLLKLDRPFEINEHVRTVCLESLLNSDLYAPGKKCIVAGWGFTARRESQSDSGVELVYAEIPLIETNECMRWASMISRRQELQITPQRLCAGYEDNRQLLAHISVPCRGDSGSPLVCEDPSSETWHLVGLVSSGPKCGEVSYFTNVSAVSDFWHLIYNESALPPADFECKNGNGTIPREWMCDGALDCLDMSDETECECTDRQFQCDNGRCILDIFHCDNVDTCGDGSDERYCSYFNCSDGQLVSNSVVCDGVRDCINDESNEICAYDPETHYACAGGIRIPHSWLCDGSEDCHDGEDERGCNCTSSQFQCDNRCIHTDYVCDEIFDCEDQKDEQNCTCTGDKFFCRAAGLCWDIKMREYCDQRRTCNPDTLIQGVTCEILDFCASEDQITHCPDLLNNFRNDTDVGNGG</sequence>
<feature type="disulfide bond" evidence="2">
    <location>
        <begin position="551"/>
        <end position="566"/>
    </location>
</feature>
<feature type="domain" description="Peptidase S1" evidence="5">
    <location>
        <begin position="132"/>
        <end position="410"/>
    </location>
</feature>
<dbReference type="InterPro" id="IPR002172">
    <property type="entry name" value="LDrepeatLR_classA_rpt"/>
</dbReference>
<feature type="disulfide bond" evidence="2">
    <location>
        <begin position="435"/>
        <end position="453"/>
    </location>
</feature>
<feature type="region of interest" description="Disordered" evidence="3">
    <location>
        <begin position="86"/>
        <end position="109"/>
    </location>
</feature>
<keyword evidence="1 2" id="KW-1015">Disulfide bond</keyword>
<keyword evidence="7" id="KW-1185">Reference proteome</keyword>
<dbReference type="PRINTS" id="PR00261">
    <property type="entry name" value="LDLRECEPTOR"/>
</dbReference>
<dbReference type="Proteomes" id="UP000007110">
    <property type="component" value="Unassembled WGS sequence"/>
</dbReference>
<dbReference type="SUPFAM" id="SSF50494">
    <property type="entry name" value="Trypsin-like serine proteases"/>
    <property type="match status" value="1"/>
</dbReference>
<feature type="disulfide bond" evidence="2">
    <location>
        <begin position="504"/>
        <end position="522"/>
    </location>
</feature>
<dbReference type="Gene3D" id="4.10.400.10">
    <property type="entry name" value="Low-density Lipoprotein Receptor"/>
    <property type="match status" value="4"/>
</dbReference>
<reference evidence="7" key="1">
    <citation type="submission" date="2015-02" db="EMBL/GenBank/DDBJ databases">
        <title>Genome sequencing for Strongylocentrotus purpuratus.</title>
        <authorList>
            <person name="Murali S."/>
            <person name="Liu Y."/>
            <person name="Vee V."/>
            <person name="English A."/>
            <person name="Wang M."/>
            <person name="Skinner E."/>
            <person name="Han Y."/>
            <person name="Muzny D.M."/>
            <person name="Worley K.C."/>
            <person name="Gibbs R.A."/>
        </authorList>
    </citation>
    <scope>NUCLEOTIDE SEQUENCE</scope>
</reference>
<dbReference type="PANTHER" id="PTHR24252:SF7">
    <property type="entry name" value="HYALIN"/>
    <property type="match status" value="1"/>
</dbReference>
<evidence type="ECO:0000313" key="7">
    <source>
        <dbReference type="Proteomes" id="UP000007110"/>
    </source>
</evidence>
<dbReference type="GO" id="GO:0004252">
    <property type="term" value="F:serine-type endopeptidase activity"/>
    <property type="evidence" value="ECO:0007669"/>
    <property type="project" value="InterPro"/>
</dbReference>
<dbReference type="AlphaFoldDB" id="A0A7M7N3K9"/>
<proteinExistence type="predicted"/>
<feature type="disulfide bond" evidence="2">
    <location>
        <begin position="516"/>
        <end position="531"/>
    </location>
</feature>
<evidence type="ECO:0000313" key="6">
    <source>
        <dbReference type="EnsemblMetazoa" id="XP_030830645"/>
    </source>
</evidence>
<dbReference type="PROSITE" id="PS50240">
    <property type="entry name" value="TRYPSIN_DOM"/>
    <property type="match status" value="1"/>
</dbReference>
<evidence type="ECO:0000256" key="4">
    <source>
        <dbReference type="SAM" id="Phobius"/>
    </source>
</evidence>
<dbReference type="PROSITE" id="PS01209">
    <property type="entry name" value="LDLRA_1"/>
    <property type="match status" value="1"/>
</dbReference>
<feature type="transmembrane region" description="Helical" evidence="4">
    <location>
        <begin position="56"/>
        <end position="79"/>
    </location>
</feature>